<protein>
    <submittedName>
        <fullName evidence="2">Uncharacterized protein</fullName>
    </submittedName>
</protein>
<organism evidence="1 2">
    <name type="scientific">Acrobeloides nanus</name>
    <dbReference type="NCBI Taxonomy" id="290746"/>
    <lineage>
        <taxon>Eukaryota</taxon>
        <taxon>Metazoa</taxon>
        <taxon>Ecdysozoa</taxon>
        <taxon>Nematoda</taxon>
        <taxon>Chromadorea</taxon>
        <taxon>Rhabditida</taxon>
        <taxon>Tylenchina</taxon>
        <taxon>Cephalobomorpha</taxon>
        <taxon>Cephaloboidea</taxon>
        <taxon>Cephalobidae</taxon>
        <taxon>Acrobeloides</taxon>
    </lineage>
</organism>
<keyword evidence="1" id="KW-1185">Reference proteome</keyword>
<proteinExistence type="predicted"/>
<sequence length="96" mass="10925">MSASLETPHTELITSTVTPSQPIYPTGVISSSNTITIALNFTIEHEFESFLLYQRRPNSYLGYFIQQFHKIVIAVIKMLSLLLTPFQQPLQKLQLV</sequence>
<accession>A0A914BYA2</accession>
<dbReference type="Proteomes" id="UP000887540">
    <property type="component" value="Unplaced"/>
</dbReference>
<name>A0A914BYA2_9BILA</name>
<evidence type="ECO:0000313" key="2">
    <source>
        <dbReference type="WBParaSite" id="ACRNAN_Path_1256.g4910.t1"/>
    </source>
</evidence>
<dbReference type="WBParaSite" id="ACRNAN_Path_1256.g4910.t1">
    <property type="protein sequence ID" value="ACRNAN_Path_1256.g4910.t1"/>
    <property type="gene ID" value="ACRNAN_Path_1256.g4910"/>
</dbReference>
<dbReference type="AlphaFoldDB" id="A0A914BYA2"/>
<evidence type="ECO:0000313" key="1">
    <source>
        <dbReference type="Proteomes" id="UP000887540"/>
    </source>
</evidence>
<reference evidence="2" key="1">
    <citation type="submission" date="2022-11" db="UniProtKB">
        <authorList>
            <consortium name="WormBaseParasite"/>
        </authorList>
    </citation>
    <scope>IDENTIFICATION</scope>
</reference>